<evidence type="ECO:0000313" key="4">
    <source>
        <dbReference type="Proteomes" id="UP000034894"/>
    </source>
</evidence>
<gene>
    <name evidence="3" type="ORF">UV73_C0012G0106</name>
</gene>
<evidence type="ECO:0000256" key="2">
    <source>
        <dbReference type="ARBA" id="ARBA00022679"/>
    </source>
</evidence>
<dbReference type="Gene3D" id="2.160.10.10">
    <property type="entry name" value="Hexapeptide repeat proteins"/>
    <property type="match status" value="1"/>
</dbReference>
<dbReference type="InterPro" id="IPR011004">
    <property type="entry name" value="Trimer_LpxA-like_sf"/>
</dbReference>
<dbReference type="PANTHER" id="PTHR23416:SF23">
    <property type="entry name" value="ACETYLTRANSFERASE C18B11.09C-RELATED"/>
    <property type="match status" value="1"/>
</dbReference>
<dbReference type="SUPFAM" id="SSF51161">
    <property type="entry name" value="Trimeric LpxA-like enzymes"/>
    <property type="match status" value="1"/>
</dbReference>
<name>A0A0G1GAU2_9BACT</name>
<dbReference type="Proteomes" id="UP000034894">
    <property type="component" value="Unassembled WGS sequence"/>
</dbReference>
<dbReference type="GO" id="GO:0005829">
    <property type="term" value="C:cytosol"/>
    <property type="evidence" value="ECO:0007669"/>
    <property type="project" value="TreeGrafter"/>
</dbReference>
<dbReference type="PANTHER" id="PTHR23416">
    <property type="entry name" value="SIALIC ACID SYNTHASE-RELATED"/>
    <property type="match status" value="1"/>
</dbReference>
<dbReference type="STRING" id="1618443.UV73_C0012G0106"/>
<comment type="caution">
    <text evidence="3">The sequence shown here is derived from an EMBL/GenBank/DDBJ whole genome shotgun (WGS) entry which is preliminary data.</text>
</comment>
<evidence type="ECO:0000256" key="1">
    <source>
        <dbReference type="ARBA" id="ARBA00007274"/>
    </source>
</evidence>
<dbReference type="InterPro" id="IPR001451">
    <property type="entry name" value="Hexapep"/>
</dbReference>
<proteinExistence type="inferred from homology"/>
<evidence type="ECO:0000313" key="3">
    <source>
        <dbReference type="EMBL" id="KKS96078.1"/>
    </source>
</evidence>
<sequence>MSQLSVKDLLKLKFKKLGKNLYISDKTSFHNPTNISIGDNSRIDDYCVLSAGREGIDIGRNVHIAVYSSLIGQSKIRIGDFTNISSRVSVYSSNDDYSGETMTNPTINEKYKKVTHGKVDIGKHVIIGSGSIILPNVIIEDGVAVGALSLIKSNCKSFNIYAGIPAKIIKKRSKKLLNLEKRYLLSFQRK</sequence>
<accession>A0A0G1GAU2</accession>
<dbReference type="InterPro" id="IPR051159">
    <property type="entry name" value="Hexapeptide_acetyltransf"/>
</dbReference>
<dbReference type="CDD" id="cd04647">
    <property type="entry name" value="LbH_MAT_like"/>
    <property type="match status" value="1"/>
</dbReference>
<dbReference type="EMBL" id="LCFP01000012">
    <property type="protein sequence ID" value="KKS96078.1"/>
    <property type="molecule type" value="Genomic_DNA"/>
</dbReference>
<dbReference type="PATRIC" id="fig|1618443.3.peg.1431"/>
<dbReference type="Pfam" id="PF00132">
    <property type="entry name" value="Hexapep"/>
    <property type="match status" value="1"/>
</dbReference>
<protein>
    <submittedName>
        <fullName evidence="3">Hexapeptide repeat-containing transferase</fullName>
    </submittedName>
</protein>
<dbReference type="AlphaFoldDB" id="A0A0G1GAU2"/>
<keyword evidence="2 3" id="KW-0808">Transferase</keyword>
<dbReference type="GO" id="GO:0008374">
    <property type="term" value="F:O-acyltransferase activity"/>
    <property type="evidence" value="ECO:0007669"/>
    <property type="project" value="TreeGrafter"/>
</dbReference>
<organism evidence="3 4">
    <name type="scientific">Candidatus Gottesmanbacteria bacterium GW2011_GWA2_43_14</name>
    <dbReference type="NCBI Taxonomy" id="1618443"/>
    <lineage>
        <taxon>Bacteria</taxon>
        <taxon>Candidatus Gottesmaniibacteriota</taxon>
    </lineage>
</organism>
<comment type="similarity">
    <text evidence="1">Belongs to the transferase hexapeptide repeat family.</text>
</comment>
<reference evidence="3 4" key="1">
    <citation type="journal article" date="2015" name="Nature">
        <title>rRNA introns, odd ribosomes, and small enigmatic genomes across a large radiation of phyla.</title>
        <authorList>
            <person name="Brown C.T."/>
            <person name="Hug L.A."/>
            <person name="Thomas B.C."/>
            <person name="Sharon I."/>
            <person name="Castelle C.J."/>
            <person name="Singh A."/>
            <person name="Wilkins M.J."/>
            <person name="Williams K.H."/>
            <person name="Banfield J.F."/>
        </authorList>
    </citation>
    <scope>NUCLEOTIDE SEQUENCE [LARGE SCALE GENOMIC DNA]</scope>
</reference>